<evidence type="ECO:0000313" key="3">
    <source>
        <dbReference type="EMBL" id="KAK9722040.1"/>
    </source>
</evidence>
<dbReference type="InterPro" id="IPR047173">
    <property type="entry name" value="STRAD_A/B-like"/>
</dbReference>
<sequence>MSEFEADNSHYSIISTLGQCYNGVGVVYLAKHLPSGQMVAIKKFNMDMVKDEVNLIQHEIVLTKQLQHVNILNNLVSYVNDSEVCVVSPLMGFSSCRDLLNVHFSEGLPENAICLILRDVLEALEYIHRRGIIHRSVRANHVLLSENGRACLTGFRYSCPIIENGKWQKHIHSFPSKLVRPNLNWLSPEVLAQNLRGYNEKSDIYSFGILICELANGSEPYSEMTTTLMLTEKMKGTTPHLLDCTTIFPDDHDGHGDSALKSLLHNQAKRKFSESLHEIAALCLQQEPSERPTACQLLTHPYFRFNRKHMHLSEYLLPALPLSDKVAYNREDMESLENIRRMSDIDINSYEWDF</sequence>
<protein>
    <submittedName>
        <fullName evidence="3">Protein kinase domain</fullName>
    </submittedName>
</protein>
<dbReference type="AlphaFoldDB" id="A0AAW1KR46"/>
<dbReference type="InterPro" id="IPR011009">
    <property type="entry name" value="Kinase-like_dom_sf"/>
</dbReference>
<comment type="caution">
    <text evidence="3">The sequence shown here is derived from an EMBL/GenBank/DDBJ whole genome shotgun (WGS) entry which is preliminary data.</text>
</comment>
<dbReference type="GO" id="GO:0043539">
    <property type="term" value="F:protein serine/threonine kinase activator activity"/>
    <property type="evidence" value="ECO:0007669"/>
    <property type="project" value="InterPro"/>
</dbReference>
<evidence type="ECO:0000259" key="2">
    <source>
        <dbReference type="PROSITE" id="PS50011"/>
    </source>
</evidence>
<comment type="similarity">
    <text evidence="1">Belongs to the protein kinase superfamily. STE Ser/Thr protein kinase family. STE20 subfamily.</text>
</comment>
<dbReference type="PANTHER" id="PTHR48014">
    <property type="entry name" value="SERINE/THREONINE-PROTEIN KINASE FRAY2"/>
    <property type="match status" value="1"/>
</dbReference>
<reference evidence="3 4" key="1">
    <citation type="journal article" date="2024" name="BMC Genomics">
        <title>De novo assembly and annotation of Popillia japonica's genome with initial clues to its potential as an invasive pest.</title>
        <authorList>
            <person name="Cucini C."/>
            <person name="Boschi S."/>
            <person name="Funari R."/>
            <person name="Cardaioli E."/>
            <person name="Iannotti N."/>
            <person name="Marturano G."/>
            <person name="Paoli F."/>
            <person name="Bruttini M."/>
            <person name="Carapelli A."/>
            <person name="Frati F."/>
            <person name="Nardi F."/>
        </authorList>
    </citation>
    <scope>NUCLEOTIDE SEQUENCE [LARGE SCALE GENOMIC DNA]</scope>
    <source>
        <strain evidence="3">DMR45628</strain>
    </source>
</reference>
<keyword evidence="3" id="KW-0808">Transferase</keyword>
<evidence type="ECO:0000256" key="1">
    <source>
        <dbReference type="ARBA" id="ARBA00008874"/>
    </source>
</evidence>
<proteinExistence type="inferred from homology"/>
<dbReference type="GO" id="GO:0005524">
    <property type="term" value="F:ATP binding"/>
    <property type="evidence" value="ECO:0007669"/>
    <property type="project" value="InterPro"/>
</dbReference>
<dbReference type="GO" id="GO:0004672">
    <property type="term" value="F:protein kinase activity"/>
    <property type="evidence" value="ECO:0007669"/>
    <property type="project" value="InterPro"/>
</dbReference>
<organism evidence="3 4">
    <name type="scientific">Popillia japonica</name>
    <name type="common">Japanese beetle</name>
    <dbReference type="NCBI Taxonomy" id="7064"/>
    <lineage>
        <taxon>Eukaryota</taxon>
        <taxon>Metazoa</taxon>
        <taxon>Ecdysozoa</taxon>
        <taxon>Arthropoda</taxon>
        <taxon>Hexapoda</taxon>
        <taxon>Insecta</taxon>
        <taxon>Pterygota</taxon>
        <taxon>Neoptera</taxon>
        <taxon>Endopterygota</taxon>
        <taxon>Coleoptera</taxon>
        <taxon>Polyphaga</taxon>
        <taxon>Scarabaeiformia</taxon>
        <taxon>Scarabaeidae</taxon>
        <taxon>Rutelinae</taxon>
        <taxon>Popillia</taxon>
    </lineage>
</organism>
<dbReference type="GO" id="GO:0006611">
    <property type="term" value="P:protein export from nucleus"/>
    <property type="evidence" value="ECO:0007669"/>
    <property type="project" value="TreeGrafter"/>
</dbReference>
<dbReference type="EMBL" id="JASPKY010000192">
    <property type="protein sequence ID" value="KAK9722040.1"/>
    <property type="molecule type" value="Genomic_DNA"/>
</dbReference>
<dbReference type="SUPFAM" id="SSF56112">
    <property type="entry name" value="Protein kinase-like (PK-like)"/>
    <property type="match status" value="1"/>
</dbReference>
<feature type="domain" description="Protein kinase" evidence="2">
    <location>
        <begin position="11"/>
        <end position="303"/>
    </location>
</feature>
<evidence type="ECO:0000313" key="4">
    <source>
        <dbReference type="Proteomes" id="UP001458880"/>
    </source>
</evidence>
<name>A0AAW1KR46_POPJA</name>
<dbReference type="Pfam" id="PF00069">
    <property type="entry name" value="Pkinase"/>
    <property type="match status" value="1"/>
</dbReference>
<dbReference type="Proteomes" id="UP001458880">
    <property type="component" value="Unassembled WGS sequence"/>
</dbReference>
<dbReference type="PROSITE" id="PS50011">
    <property type="entry name" value="PROTEIN_KINASE_DOM"/>
    <property type="match status" value="1"/>
</dbReference>
<keyword evidence="4" id="KW-1185">Reference proteome</keyword>
<gene>
    <name evidence="3" type="ORF">QE152_g19885</name>
</gene>
<dbReference type="GO" id="GO:1902554">
    <property type="term" value="C:serine/threonine protein kinase complex"/>
    <property type="evidence" value="ECO:0007669"/>
    <property type="project" value="TreeGrafter"/>
</dbReference>
<accession>A0AAW1KR46</accession>
<dbReference type="InterPro" id="IPR000719">
    <property type="entry name" value="Prot_kinase_dom"/>
</dbReference>
<dbReference type="PANTHER" id="PTHR48014:SF21">
    <property type="entry name" value="SERINE_THREONINE-PROTEIN KINASE FRAY2"/>
    <property type="match status" value="1"/>
</dbReference>
<dbReference type="Gene3D" id="3.30.200.20">
    <property type="entry name" value="Phosphorylase Kinase, domain 1"/>
    <property type="match status" value="1"/>
</dbReference>
<dbReference type="Gene3D" id="1.10.510.10">
    <property type="entry name" value="Transferase(Phosphotransferase) domain 1"/>
    <property type="match status" value="1"/>
</dbReference>
<keyword evidence="3" id="KW-0418">Kinase</keyword>